<dbReference type="Pfam" id="PF13279">
    <property type="entry name" value="4HBT_2"/>
    <property type="match status" value="1"/>
</dbReference>
<dbReference type="PANTHER" id="PTHR31793">
    <property type="entry name" value="4-HYDROXYBENZOYL-COA THIOESTERASE FAMILY MEMBER"/>
    <property type="match status" value="1"/>
</dbReference>
<keyword evidence="2" id="KW-1185">Reference proteome</keyword>
<name>A0A261VZJ5_9BORD</name>
<comment type="caution">
    <text evidence="1">The sequence shown here is derived from an EMBL/GenBank/DDBJ whole genome shotgun (WGS) entry which is preliminary data.</text>
</comment>
<protein>
    <submittedName>
        <fullName evidence="1">Thioesterase</fullName>
    </submittedName>
</protein>
<gene>
    <name evidence="1" type="ORF">CAL24_06235</name>
</gene>
<evidence type="ECO:0000313" key="2">
    <source>
        <dbReference type="Proteomes" id="UP000215633"/>
    </source>
</evidence>
<dbReference type="SUPFAM" id="SSF54637">
    <property type="entry name" value="Thioesterase/thiol ester dehydrase-isomerase"/>
    <property type="match status" value="1"/>
</dbReference>
<evidence type="ECO:0000313" key="1">
    <source>
        <dbReference type="EMBL" id="OZI79524.1"/>
    </source>
</evidence>
<proteinExistence type="predicted"/>
<dbReference type="Proteomes" id="UP000215633">
    <property type="component" value="Unassembled WGS sequence"/>
</dbReference>
<reference evidence="2" key="1">
    <citation type="submission" date="2017-05" db="EMBL/GenBank/DDBJ databases">
        <title>Complete and WGS of Bordetella genogroups.</title>
        <authorList>
            <person name="Spilker T."/>
            <person name="Lipuma J."/>
        </authorList>
    </citation>
    <scope>NUCLEOTIDE SEQUENCE [LARGE SCALE GENOMIC DNA]</scope>
    <source>
        <strain evidence="2">AU8256</strain>
    </source>
</reference>
<dbReference type="Gene3D" id="3.10.129.10">
    <property type="entry name" value="Hotdog Thioesterase"/>
    <property type="match status" value="1"/>
</dbReference>
<dbReference type="EMBL" id="NEVT01000003">
    <property type="protein sequence ID" value="OZI79524.1"/>
    <property type="molecule type" value="Genomic_DNA"/>
</dbReference>
<dbReference type="InterPro" id="IPR029069">
    <property type="entry name" value="HotDog_dom_sf"/>
</dbReference>
<dbReference type="CDD" id="cd00586">
    <property type="entry name" value="4HBT"/>
    <property type="match status" value="1"/>
</dbReference>
<dbReference type="PANTHER" id="PTHR31793:SF24">
    <property type="entry name" value="LONG-CHAIN ACYL-COA THIOESTERASE FADM"/>
    <property type="match status" value="1"/>
</dbReference>
<organism evidence="1 2">
    <name type="scientific">Bordetella genomosp. 2</name>
    <dbReference type="NCBI Taxonomy" id="1983456"/>
    <lineage>
        <taxon>Bacteria</taxon>
        <taxon>Pseudomonadati</taxon>
        <taxon>Pseudomonadota</taxon>
        <taxon>Betaproteobacteria</taxon>
        <taxon>Burkholderiales</taxon>
        <taxon>Alcaligenaceae</taxon>
        <taxon>Bordetella</taxon>
    </lineage>
</organism>
<sequence>MNRDSQPARTLEVGDCHQVELPMRWGDADALNHMNNTIYFRLMEEARIQILYAAGLALPADQGFILAHVSCDFLRAFTYPCTARVTHRVTRLGRSSVEHELMLEKVGDDTGPYARGRSVLVWMDFIANRSQPWPADVLARLAGQFVPASACR</sequence>
<dbReference type="RefSeq" id="WP_170947033.1">
    <property type="nucleotide sequence ID" value="NZ_NEVT01000003.1"/>
</dbReference>
<accession>A0A261VZJ5</accession>
<dbReference type="InterPro" id="IPR050563">
    <property type="entry name" value="4-hydroxybenzoyl-CoA_TE"/>
</dbReference>
<dbReference type="GO" id="GO:0047617">
    <property type="term" value="F:fatty acyl-CoA hydrolase activity"/>
    <property type="evidence" value="ECO:0007669"/>
    <property type="project" value="TreeGrafter"/>
</dbReference>
<dbReference type="AlphaFoldDB" id="A0A261VZJ5"/>